<evidence type="ECO:0008006" key="3">
    <source>
        <dbReference type="Google" id="ProtNLM"/>
    </source>
</evidence>
<organism evidence="1 2">
    <name type="scientific">Lacticaseibacillus baoqingensis</name>
    <dbReference type="NCBI Taxonomy" id="2486013"/>
    <lineage>
        <taxon>Bacteria</taxon>
        <taxon>Bacillati</taxon>
        <taxon>Bacillota</taxon>
        <taxon>Bacilli</taxon>
        <taxon>Lactobacillales</taxon>
        <taxon>Lactobacillaceae</taxon>
        <taxon>Lacticaseibacillus</taxon>
    </lineage>
</organism>
<comment type="caution">
    <text evidence="1">The sequence shown here is derived from an EMBL/GenBank/DDBJ whole genome shotgun (WGS) entry which is preliminary data.</text>
</comment>
<accession>A0ABW4E9M5</accession>
<dbReference type="EMBL" id="JBHTON010000039">
    <property type="protein sequence ID" value="MFD1485806.1"/>
    <property type="molecule type" value="Genomic_DNA"/>
</dbReference>
<reference evidence="2" key="1">
    <citation type="journal article" date="2019" name="Int. J. Syst. Evol. Microbiol.">
        <title>The Global Catalogue of Microorganisms (GCM) 10K type strain sequencing project: providing services to taxonomists for standard genome sequencing and annotation.</title>
        <authorList>
            <consortium name="The Broad Institute Genomics Platform"/>
            <consortium name="The Broad Institute Genome Sequencing Center for Infectious Disease"/>
            <person name="Wu L."/>
            <person name="Ma J."/>
        </authorList>
    </citation>
    <scope>NUCLEOTIDE SEQUENCE [LARGE SCALE GENOMIC DNA]</scope>
    <source>
        <strain evidence="2">CCM 8903</strain>
    </source>
</reference>
<dbReference type="RefSeq" id="WP_125754332.1">
    <property type="nucleotide sequence ID" value="NZ_RHOI01000047.1"/>
</dbReference>
<evidence type="ECO:0000313" key="1">
    <source>
        <dbReference type="EMBL" id="MFD1485806.1"/>
    </source>
</evidence>
<sequence length="244" mass="26732">MGIIVAMSTVGVIAWLIIQQISADNQAERLAVKKRREAFWQTMQENEARWGYPAEFIWQVVQVAADDLEKLGLTSREEDAKLLLVRSSDGTVHFYVESETPQPQYQLMVIQYQGRYEHTTAGKINGRTGSAMVGAAIAGNVGATIGSAQAREFESTTTDTEIASYGLLDLTPVAGGAPIAISVLMDQAIYQTLYKDYLWRPEAPAATAELDPKLVAHLHALHDQGLLNDQEFAEKLQVAAGLLL</sequence>
<keyword evidence="2" id="KW-1185">Reference proteome</keyword>
<name>A0ABW4E9M5_9LACO</name>
<dbReference type="Proteomes" id="UP001597252">
    <property type="component" value="Unassembled WGS sequence"/>
</dbReference>
<proteinExistence type="predicted"/>
<evidence type="ECO:0000313" key="2">
    <source>
        <dbReference type="Proteomes" id="UP001597252"/>
    </source>
</evidence>
<protein>
    <recommendedName>
        <fullName evidence="3">SHOCT domain-containing protein</fullName>
    </recommendedName>
</protein>
<gene>
    <name evidence="1" type="ORF">ACFQ5J_11240</name>
</gene>